<dbReference type="NCBIfam" id="TIGR04183">
    <property type="entry name" value="Por_Secre_tail"/>
    <property type="match status" value="1"/>
</dbReference>
<dbReference type="SUPFAM" id="SSF75011">
    <property type="entry name" value="3-carboxy-cis,cis-mucoante lactonizing enzyme"/>
    <property type="match status" value="1"/>
</dbReference>
<dbReference type="InterPro" id="IPR011042">
    <property type="entry name" value="6-blade_b-propeller_TolB-like"/>
</dbReference>
<dbReference type="InterPro" id="IPR026444">
    <property type="entry name" value="Secre_tail"/>
</dbReference>
<reference evidence="3 4" key="1">
    <citation type="journal article" date="2014" name="Genome Biol. Evol.">
        <title>Extensive gene acquisition in the extremely psychrophilic bacterial species Psychroflexus torquis and the link to sea-ice ecosystem specialism.</title>
        <authorList>
            <person name="Feng S."/>
            <person name="Powell S.M."/>
            <person name="Wilson R."/>
            <person name="Bowman J.P."/>
        </authorList>
    </citation>
    <scope>NUCLEOTIDE SEQUENCE [LARGE SCALE GENOMIC DNA]</scope>
    <source>
        <strain evidence="3 4">ACAM 44</strain>
    </source>
</reference>
<dbReference type="RefSeq" id="WP_003434800.1">
    <property type="nucleotide sequence ID" value="NZ_APLF01000001.1"/>
</dbReference>
<keyword evidence="1" id="KW-0732">Signal</keyword>
<protein>
    <recommendedName>
        <fullName evidence="2">Secretion system C-terminal sorting domain-containing protein</fullName>
    </recommendedName>
</protein>
<proteinExistence type="predicted"/>
<sequence length="350" mass="38827">MERKLLLFLTLITSIIINSQEVIFNESSVNNTSGLAIFENQLYVAGRFSNNIYKINLTPQNENPVVILEGIDGPSDIEISEGILYISLNSNNSNLDKIIKLDLNETNPNPVEIVSIANPDGITVYNNKIYVSSGTDIFTIDLSVNNPSPVLFLEDVTLSSATNGVCIYNNSLFATNNAIGELVKYNLNSSTPSKEIIFNNFKGRGLTVGNNKIYSTGDSPTKIFEIDPINETFTEIAQSNIPTGWDIVTNSNSIFISNLEGGEVVKFNFANLSVENFISERLIIYPNPTSEFIEFNAIFQNSEIVIYDLNGRIVKKVKLKKTNKLNISDLKNGIYIIQKDNESIGKIIKN</sequence>
<dbReference type="PATRIC" id="fig|1189619.4.peg.146"/>
<dbReference type="Pfam" id="PF18962">
    <property type="entry name" value="Por_Secre_tail"/>
    <property type="match status" value="1"/>
</dbReference>
<evidence type="ECO:0000313" key="3">
    <source>
        <dbReference type="EMBL" id="EMY82603.1"/>
    </source>
</evidence>
<evidence type="ECO:0000313" key="4">
    <source>
        <dbReference type="Proteomes" id="UP000012317"/>
    </source>
</evidence>
<dbReference type="AlphaFoldDB" id="N1X3F9"/>
<organism evidence="3 4">
    <name type="scientific">Psychroflexus gondwanensis ACAM 44</name>
    <dbReference type="NCBI Taxonomy" id="1189619"/>
    <lineage>
        <taxon>Bacteria</taxon>
        <taxon>Pseudomonadati</taxon>
        <taxon>Bacteroidota</taxon>
        <taxon>Flavobacteriia</taxon>
        <taxon>Flavobacteriales</taxon>
        <taxon>Flavobacteriaceae</taxon>
        <taxon>Psychroflexus</taxon>
    </lineage>
</organism>
<accession>N1X3F9</accession>
<dbReference type="EMBL" id="APLF01000001">
    <property type="protein sequence ID" value="EMY82603.1"/>
    <property type="molecule type" value="Genomic_DNA"/>
</dbReference>
<evidence type="ECO:0000256" key="1">
    <source>
        <dbReference type="ARBA" id="ARBA00022729"/>
    </source>
</evidence>
<dbReference type="eggNOG" id="COG3391">
    <property type="taxonomic scope" value="Bacteria"/>
</dbReference>
<dbReference type="STRING" id="1189619.pgond44_00725"/>
<keyword evidence="4" id="KW-1185">Reference proteome</keyword>
<evidence type="ECO:0000259" key="2">
    <source>
        <dbReference type="Pfam" id="PF18962"/>
    </source>
</evidence>
<gene>
    <name evidence="3" type="ORF">pgond44_00725</name>
</gene>
<feature type="domain" description="Secretion system C-terminal sorting" evidence="2">
    <location>
        <begin position="284"/>
        <end position="343"/>
    </location>
</feature>
<dbReference type="Proteomes" id="UP000012317">
    <property type="component" value="Unassembled WGS sequence"/>
</dbReference>
<dbReference type="Gene3D" id="2.120.10.30">
    <property type="entry name" value="TolB, C-terminal domain"/>
    <property type="match status" value="1"/>
</dbReference>
<name>N1X3F9_9FLAO</name>
<comment type="caution">
    <text evidence="3">The sequence shown here is derived from an EMBL/GenBank/DDBJ whole genome shotgun (WGS) entry which is preliminary data.</text>
</comment>